<dbReference type="RefSeq" id="WP_263052297.1">
    <property type="nucleotide sequence ID" value="NZ_CP106735.1"/>
</dbReference>
<evidence type="ECO:0000313" key="1">
    <source>
        <dbReference type="EMBL" id="UXX80567.1"/>
    </source>
</evidence>
<evidence type="ECO:0000313" key="2">
    <source>
        <dbReference type="Proteomes" id="UP001062165"/>
    </source>
</evidence>
<protein>
    <submittedName>
        <fullName evidence="1">GAF domain-containing protein</fullName>
    </submittedName>
</protein>
<dbReference type="Gene3D" id="3.30.450.40">
    <property type="match status" value="1"/>
</dbReference>
<dbReference type="SUPFAM" id="SSF55781">
    <property type="entry name" value="GAF domain-like"/>
    <property type="match status" value="1"/>
</dbReference>
<name>A0ABY6D343_9BACT</name>
<dbReference type="InterPro" id="IPR029016">
    <property type="entry name" value="GAF-like_dom_sf"/>
</dbReference>
<sequence length="791" mass="90892">MDAKLDQCNTRMEFPFECKLSLTNLIDYWQVRTNDPNKYLANTALTIMEQVRQAPALLEPIEDPALLEQHQDTIDLLMTAIFSPYTEEEEMVSAIAPFKKLDIHSTQAYKQLMEEAGSYEALLDPEEISQIMLHKAMSGYFAIMKTYYGINIELDKDIIYTLTSQKTGLKRYFKIMINPKFCEIVLKGDLPKLTDQDIKHLTSHIEDVEVWIDMLPPSLFEFQGLIVFKLIEVTKDQVLSRMKESLLEKNSITEKVSFLDLEQKFRSLLQLSDVKLGISGYHKSKNRFFNFGGESQRSILMGESNHIECPHTTADLLEQFANQAEPMVIEDMADCCRPLQSKSDELQENGVQNLILNPLFYNDEFVGLLELASPNRGDLNALALTKIREVLPLFAIAVKRSSEELENNIQTLIKEKYTSIHPSVEWKFNNAAHQMLEQIAQHKTPVAPQIVFNEVYPLYAASDIRNSSVVRHQCIYKDLSRQLQLAKQALNIAIKITPLPVLDETIFRLDQFRRKIKNKLVTGDESIILEFIQQEVEPVIRNIEANHPQEREFAKAYWEALDPNIGVVYEHRRDFENSLTTINDTIGSILDEEEKKAQKMFPHFFEKYKTDGVEHNIYIGASMVEHLVFDEVYLRNLRLWQLVVTAEIASRTAAMMPTLAMPLETTHLILVHANPLAIKFRQDEKKFDVDGAYNIRYEITKKRIDKALAKHTKERITQPGKIAIIYSQEKDAIAYRQYIDYLTHKELLAGKVEELELEELQGVSGLKALRVAVNTAASSILDEVKQLLEVA</sequence>
<reference evidence="1" key="1">
    <citation type="submission" date="2022-10" db="EMBL/GenBank/DDBJ databases">
        <title>Comparative genomics and taxonomic characterization of three novel marine species of genus Reichenbachiella exhibiting antioxidant and polysaccharide degradation activities.</title>
        <authorList>
            <person name="Muhammad N."/>
            <person name="Lee Y.-J."/>
            <person name="Ko J."/>
            <person name="Kim S.-G."/>
        </authorList>
    </citation>
    <scope>NUCLEOTIDE SEQUENCE</scope>
    <source>
        <strain evidence="1">Wsw4-B4</strain>
    </source>
</reference>
<accession>A0ABY6D343</accession>
<dbReference type="Proteomes" id="UP001062165">
    <property type="component" value="Chromosome"/>
</dbReference>
<organism evidence="1 2">
    <name type="scientific">Reichenbachiella carrageenanivorans</name>
    <dbReference type="NCBI Taxonomy" id="2979869"/>
    <lineage>
        <taxon>Bacteria</taxon>
        <taxon>Pseudomonadati</taxon>
        <taxon>Bacteroidota</taxon>
        <taxon>Cytophagia</taxon>
        <taxon>Cytophagales</taxon>
        <taxon>Reichenbachiellaceae</taxon>
        <taxon>Reichenbachiella</taxon>
    </lineage>
</organism>
<keyword evidence="2" id="KW-1185">Reference proteome</keyword>
<proteinExistence type="predicted"/>
<gene>
    <name evidence="1" type="ORF">N7E81_05570</name>
</gene>
<dbReference type="EMBL" id="CP106735">
    <property type="protein sequence ID" value="UXX80567.1"/>
    <property type="molecule type" value="Genomic_DNA"/>
</dbReference>